<proteinExistence type="predicted"/>
<gene>
    <name evidence="3" type="ORF">KR50_08600</name>
</gene>
<dbReference type="EMBL" id="JXRR01000008">
    <property type="protein sequence ID" value="KIL50979.1"/>
    <property type="molecule type" value="Genomic_DNA"/>
</dbReference>
<dbReference type="RefSeq" id="WP_041055247.1">
    <property type="nucleotide sequence ID" value="NZ_JXRR01000008.1"/>
</dbReference>
<feature type="transmembrane region" description="Helical" evidence="1">
    <location>
        <begin position="53"/>
        <end position="72"/>
    </location>
</feature>
<name>A0A0C2SAK6_9BACL</name>
<evidence type="ECO:0000313" key="4">
    <source>
        <dbReference type="Proteomes" id="UP000031972"/>
    </source>
</evidence>
<keyword evidence="1" id="KW-1133">Transmembrane helix</keyword>
<dbReference type="Proteomes" id="UP000031972">
    <property type="component" value="Unassembled WGS sequence"/>
</dbReference>
<evidence type="ECO:0000313" key="3">
    <source>
        <dbReference type="EMBL" id="KIL50979.1"/>
    </source>
</evidence>
<dbReference type="Pfam" id="PF03703">
    <property type="entry name" value="bPH_2"/>
    <property type="match status" value="1"/>
</dbReference>
<feature type="transmembrane region" description="Helical" evidence="1">
    <location>
        <begin position="21"/>
        <end position="41"/>
    </location>
</feature>
<keyword evidence="4" id="KW-1185">Reference proteome</keyword>
<evidence type="ECO:0000259" key="2">
    <source>
        <dbReference type="Pfam" id="PF03703"/>
    </source>
</evidence>
<dbReference type="InterPro" id="IPR005182">
    <property type="entry name" value="YdbS-like_PH"/>
</dbReference>
<sequence length="171" mass="19766">MYLHITEPSQKISSKIIGIWRVTNTIGHTIVLAILGALLYFSQTFQWVGWIDPLLYILIGLMIISAVFSIFIEPAFLQKSWRYEIDEEFVQLKHGRFNQYHTLIPMEKVEYVTTDQGPFLRKHDLYNVKIGTTTSSHTIPAIHKDEAIALRSQIAVFAKVKDTDAEREEKE</sequence>
<dbReference type="PATRIC" id="fig|220754.4.peg.880"/>
<feature type="domain" description="YdbS-like PH" evidence="2">
    <location>
        <begin position="79"/>
        <end position="154"/>
    </location>
</feature>
<accession>A0A0C2SAK6</accession>
<dbReference type="AlphaFoldDB" id="A0A0C2SAK6"/>
<protein>
    <recommendedName>
        <fullName evidence="2">YdbS-like PH domain-containing protein</fullName>
    </recommendedName>
</protein>
<dbReference type="OrthoDB" id="2437193at2"/>
<keyword evidence="1" id="KW-0472">Membrane</keyword>
<comment type="caution">
    <text evidence="3">The sequence shown here is derived from an EMBL/GenBank/DDBJ whole genome shotgun (WGS) entry which is preliminary data.</text>
</comment>
<evidence type="ECO:0000256" key="1">
    <source>
        <dbReference type="SAM" id="Phobius"/>
    </source>
</evidence>
<dbReference type="PANTHER" id="PTHR34473:SF2">
    <property type="entry name" value="UPF0699 TRANSMEMBRANE PROTEIN YDBT"/>
    <property type="match status" value="1"/>
</dbReference>
<dbReference type="PANTHER" id="PTHR34473">
    <property type="entry name" value="UPF0699 TRANSMEMBRANE PROTEIN YDBS"/>
    <property type="match status" value="1"/>
</dbReference>
<reference evidence="3 4" key="1">
    <citation type="submission" date="2015-01" db="EMBL/GenBank/DDBJ databases">
        <title>Jeotgalibacillus campisalis genome sequencing.</title>
        <authorList>
            <person name="Goh K.M."/>
            <person name="Chan K.-G."/>
            <person name="Yaakop A.S."/>
            <person name="Ee R."/>
            <person name="Gan H.M."/>
            <person name="Chan C.S."/>
        </authorList>
    </citation>
    <scope>NUCLEOTIDE SEQUENCE [LARGE SCALE GENOMIC DNA]</scope>
    <source>
        <strain evidence="3 4">SF-57</strain>
    </source>
</reference>
<organism evidence="3 4">
    <name type="scientific">Jeotgalibacillus campisalis</name>
    <dbReference type="NCBI Taxonomy" id="220754"/>
    <lineage>
        <taxon>Bacteria</taxon>
        <taxon>Bacillati</taxon>
        <taxon>Bacillota</taxon>
        <taxon>Bacilli</taxon>
        <taxon>Bacillales</taxon>
        <taxon>Caryophanaceae</taxon>
        <taxon>Jeotgalibacillus</taxon>
    </lineage>
</organism>
<keyword evidence="1" id="KW-0812">Transmembrane</keyword>